<feature type="signal peptide" evidence="11">
    <location>
        <begin position="1"/>
        <end position="23"/>
    </location>
</feature>
<comment type="subcellular location">
    <subcellularLocation>
        <location evidence="1 11">Secreted</location>
    </subcellularLocation>
</comment>
<keyword evidence="4 11" id="KW-0732">Signal</keyword>
<evidence type="ECO:0000256" key="7">
    <source>
        <dbReference type="ARBA" id="ARBA00023123"/>
    </source>
</evidence>
<keyword evidence="3 11" id="KW-0964">Secreted</keyword>
<comment type="domain">
    <text evidence="11">The RxLR-dEER motif acts to carry the protein into the host cell cytoplasm through binding to cell surface phosphatidylinositol-3-phosphate.</text>
</comment>
<dbReference type="GO" id="GO:0005524">
    <property type="term" value="F:ATP binding"/>
    <property type="evidence" value="ECO:0007669"/>
    <property type="project" value="UniProtKB-KW"/>
</dbReference>
<dbReference type="GO" id="GO:0005576">
    <property type="term" value="C:extracellular region"/>
    <property type="evidence" value="ECO:0007669"/>
    <property type="project" value="UniProtKB-SubCell"/>
</dbReference>
<accession>H3GYA3</accession>
<dbReference type="InParanoid" id="H3GYA3"/>
<evidence type="ECO:0000256" key="9">
    <source>
        <dbReference type="ARBA" id="ARBA00023203"/>
    </source>
</evidence>
<evidence type="ECO:0000259" key="12">
    <source>
        <dbReference type="PROSITE" id="PS51456"/>
    </source>
</evidence>
<keyword evidence="14" id="KW-1185">Reference proteome</keyword>
<feature type="chain" id="PRO_5028526030" description="RxLR effector protein" evidence="11">
    <location>
        <begin position="24"/>
        <end position="284"/>
    </location>
</feature>
<dbReference type="Gene3D" id="3.40.850.10">
    <property type="entry name" value="Kinesin motor domain"/>
    <property type="match status" value="1"/>
</dbReference>
<dbReference type="PANTHER" id="PTHR13140">
    <property type="entry name" value="MYOSIN"/>
    <property type="match status" value="1"/>
</dbReference>
<comment type="similarity">
    <text evidence="10">Belongs to the TRAFAC class myosin-kinesin ATPase superfamily. Myosin family.</text>
</comment>
<proteinExistence type="inferred from homology"/>
<keyword evidence="8" id="KW-0505">Motor protein</keyword>
<comment type="similarity">
    <text evidence="2 11">Belongs to the RxLR effector family.</text>
</comment>
<keyword evidence="9 10" id="KW-0009">Actin-binding</keyword>
<comment type="function">
    <text evidence="11">Effector that suppresses plant defense responses during pathogen infection.</text>
</comment>
<evidence type="ECO:0000256" key="3">
    <source>
        <dbReference type="ARBA" id="ARBA00022525"/>
    </source>
</evidence>
<dbReference type="InterPro" id="IPR027417">
    <property type="entry name" value="P-loop_NTPase"/>
</dbReference>
<evidence type="ECO:0000256" key="10">
    <source>
        <dbReference type="PROSITE-ProRule" id="PRU00782"/>
    </source>
</evidence>
<keyword evidence="5" id="KW-0547">Nucleotide-binding</keyword>
<feature type="domain" description="Myosin motor" evidence="12">
    <location>
        <begin position="1"/>
        <end position="284"/>
    </location>
</feature>
<dbReference type="VEuPathDB" id="FungiDB:KRP23_14155"/>
<name>H3GYA3_PHYRM</name>
<sequence>MRVGYTVLVAAAAVLASIGSVSAVVEVDQTQISKVASANNVRSIGVAPTDVKRFLRRKKTTTNEGTADEERGIKEVASKIDDLLPYIRQVNAKSIDSAIHLLRYQGLSFERIEHITNYLKLSTKDRKKALLLLANNTLYSEELRDLYLQRPPMCIPRALREAAPHTAEHLGSISMGMTTSLHPTESGDTIVVEKVLKSNPLLEAFEGAKTTGNDSSSRFGKITQLQFNSELCLVDADGQVAQTEGESNYHIIYRLVSAKEDSDTDFKSFWMPRRFLNSQATCDA</sequence>
<dbReference type="GO" id="GO:0003774">
    <property type="term" value="F:cytoskeletal motor activity"/>
    <property type="evidence" value="ECO:0007669"/>
    <property type="project" value="InterPro"/>
</dbReference>
<evidence type="ECO:0000256" key="2">
    <source>
        <dbReference type="ARBA" id="ARBA00010400"/>
    </source>
</evidence>
<dbReference type="Proteomes" id="UP000005238">
    <property type="component" value="Unassembled WGS sequence"/>
</dbReference>
<evidence type="ECO:0000313" key="13">
    <source>
        <dbReference type="EnsemblProtists" id="Phyra82658"/>
    </source>
</evidence>
<dbReference type="EnsemblProtists" id="Phyra82658">
    <property type="protein sequence ID" value="Phyra82658"/>
    <property type="gene ID" value="Phyra82658"/>
</dbReference>
<reference evidence="13" key="2">
    <citation type="submission" date="2015-06" db="UniProtKB">
        <authorList>
            <consortium name="EnsemblProtists"/>
        </authorList>
    </citation>
    <scope>IDENTIFICATION</scope>
    <source>
        <strain evidence="13">Pr102</strain>
    </source>
</reference>
<dbReference type="GO" id="GO:0003779">
    <property type="term" value="F:actin binding"/>
    <property type="evidence" value="ECO:0007669"/>
    <property type="project" value="UniProtKB-KW"/>
</dbReference>
<keyword evidence="7 10" id="KW-0518">Myosin</keyword>
<dbReference type="InterPro" id="IPR001609">
    <property type="entry name" value="Myosin_head_motor_dom-like"/>
</dbReference>
<evidence type="ECO:0000256" key="4">
    <source>
        <dbReference type="ARBA" id="ARBA00022729"/>
    </source>
</evidence>
<dbReference type="AlphaFoldDB" id="H3GYA3"/>
<dbReference type="InterPro" id="IPR031825">
    <property type="entry name" value="RXLR"/>
</dbReference>
<organism evidence="13 14">
    <name type="scientific">Phytophthora ramorum</name>
    <name type="common">Sudden oak death agent</name>
    <dbReference type="NCBI Taxonomy" id="164328"/>
    <lineage>
        <taxon>Eukaryota</taxon>
        <taxon>Sar</taxon>
        <taxon>Stramenopiles</taxon>
        <taxon>Oomycota</taxon>
        <taxon>Peronosporomycetes</taxon>
        <taxon>Peronosporales</taxon>
        <taxon>Peronosporaceae</taxon>
        <taxon>Phytophthora</taxon>
    </lineage>
</organism>
<evidence type="ECO:0000256" key="6">
    <source>
        <dbReference type="ARBA" id="ARBA00022840"/>
    </source>
</evidence>
<reference evidence="14" key="1">
    <citation type="journal article" date="2006" name="Science">
        <title>Phytophthora genome sequences uncover evolutionary origins and mechanisms of pathogenesis.</title>
        <authorList>
            <person name="Tyler B.M."/>
            <person name="Tripathy S."/>
            <person name="Zhang X."/>
            <person name="Dehal P."/>
            <person name="Jiang R.H."/>
            <person name="Aerts A."/>
            <person name="Arredondo F.D."/>
            <person name="Baxter L."/>
            <person name="Bensasson D."/>
            <person name="Beynon J.L."/>
            <person name="Chapman J."/>
            <person name="Damasceno C.M."/>
            <person name="Dorrance A.E."/>
            <person name="Dou D."/>
            <person name="Dickerman A.W."/>
            <person name="Dubchak I.L."/>
            <person name="Garbelotto M."/>
            <person name="Gijzen M."/>
            <person name="Gordon S.G."/>
            <person name="Govers F."/>
            <person name="Grunwald N.J."/>
            <person name="Huang W."/>
            <person name="Ivors K.L."/>
            <person name="Jones R.W."/>
            <person name="Kamoun S."/>
            <person name="Krampis K."/>
            <person name="Lamour K.H."/>
            <person name="Lee M.K."/>
            <person name="McDonald W.H."/>
            <person name="Medina M."/>
            <person name="Meijer H.J."/>
            <person name="Nordberg E.K."/>
            <person name="Maclean D.J."/>
            <person name="Ospina-Giraldo M.D."/>
            <person name="Morris P.F."/>
            <person name="Phuntumart V."/>
            <person name="Putnam N.H."/>
            <person name="Rash S."/>
            <person name="Rose J.K."/>
            <person name="Sakihama Y."/>
            <person name="Salamov A.A."/>
            <person name="Savidor A."/>
            <person name="Scheuring C.F."/>
            <person name="Smith B.M."/>
            <person name="Sobral B.W."/>
            <person name="Terry A."/>
            <person name="Torto-Alalibo T.A."/>
            <person name="Win J."/>
            <person name="Xu Z."/>
            <person name="Zhang H."/>
            <person name="Grigoriev I.V."/>
            <person name="Rokhsar D.S."/>
            <person name="Boore J.L."/>
        </authorList>
    </citation>
    <scope>NUCLEOTIDE SEQUENCE [LARGE SCALE GENOMIC DNA]</scope>
    <source>
        <strain evidence="14">Pr102</strain>
    </source>
</reference>
<evidence type="ECO:0000256" key="8">
    <source>
        <dbReference type="ARBA" id="ARBA00023175"/>
    </source>
</evidence>
<dbReference type="VEuPathDB" id="FungiDB:KRP22_14418"/>
<dbReference type="Pfam" id="PF00063">
    <property type="entry name" value="Myosin_head"/>
    <property type="match status" value="1"/>
</dbReference>
<dbReference type="STRING" id="164328.H3GYA3"/>
<keyword evidence="6" id="KW-0067">ATP-binding</keyword>
<dbReference type="GO" id="GO:0016459">
    <property type="term" value="C:myosin complex"/>
    <property type="evidence" value="ECO:0007669"/>
    <property type="project" value="UniProtKB-KW"/>
</dbReference>
<evidence type="ECO:0000256" key="5">
    <source>
        <dbReference type="ARBA" id="ARBA00022741"/>
    </source>
</evidence>
<dbReference type="eggNOG" id="KOG0161">
    <property type="taxonomic scope" value="Eukaryota"/>
</dbReference>
<evidence type="ECO:0000256" key="11">
    <source>
        <dbReference type="RuleBase" id="RU367124"/>
    </source>
</evidence>
<evidence type="ECO:0000256" key="1">
    <source>
        <dbReference type="ARBA" id="ARBA00004613"/>
    </source>
</evidence>
<dbReference type="EMBL" id="DS566072">
    <property type="status" value="NOT_ANNOTATED_CDS"/>
    <property type="molecule type" value="Genomic_DNA"/>
</dbReference>
<dbReference type="Pfam" id="PF16810">
    <property type="entry name" value="RXLR"/>
    <property type="match status" value="1"/>
</dbReference>
<dbReference type="VEuPathDB" id="FungiDB:KRP23_14156"/>
<protein>
    <recommendedName>
        <fullName evidence="11">RxLR effector protein</fullName>
    </recommendedName>
</protein>
<dbReference type="InterPro" id="IPR036961">
    <property type="entry name" value="Kinesin_motor_dom_sf"/>
</dbReference>
<dbReference type="HOGENOM" id="CLU_981668_0_0_1"/>
<dbReference type="PANTHER" id="PTHR13140:SF706">
    <property type="entry name" value="DILUTE CLASS UNCONVENTIONAL MYOSIN, ISOFORM C"/>
    <property type="match status" value="1"/>
</dbReference>
<dbReference type="SUPFAM" id="SSF52540">
    <property type="entry name" value="P-loop containing nucleoside triphosphate hydrolases"/>
    <property type="match status" value="1"/>
</dbReference>
<dbReference type="VEuPathDB" id="FungiDB:KRP22_14417"/>
<evidence type="ECO:0000313" key="14">
    <source>
        <dbReference type="Proteomes" id="UP000005238"/>
    </source>
</evidence>
<dbReference type="PROSITE" id="PS51456">
    <property type="entry name" value="MYOSIN_MOTOR"/>
    <property type="match status" value="1"/>
</dbReference>
<comment type="caution">
    <text evidence="10">Lacks conserved residue(s) required for the propagation of feature annotation.</text>
</comment>